<reference evidence="1 2" key="1">
    <citation type="submission" date="2017-09" db="EMBL/GenBank/DDBJ databases">
        <title>Complete genome sequence of Verrucomicrobial strain HZ-65, isolated from freshwater.</title>
        <authorList>
            <person name="Choi A."/>
        </authorList>
    </citation>
    <scope>NUCLEOTIDE SEQUENCE [LARGE SCALE GENOMIC DNA]</scope>
    <source>
        <strain evidence="1 2">HZ-65</strain>
    </source>
</reference>
<keyword evidence="2" id="KW-1185">Reference proteome</keyword>
<name>A0A290QF55_9BACT</name>
<dbReference type="EMBL" id="CP023344">
    <property type="protein sequence ID" value="ATC65870.1"/>
    <property type="molecule type" value="Genomic_DNA"/>
</dbReference>
<proteinExistence type="predicted"/>
<sequence>MACWDRLLAIAPAGTLTVADEAAVEAAARLWAKIKTGFAKSSDYSMLSKYLTSLGLTPQSRTTIEVPPQHAEENEFAKV</sequence>
<dbReference type="AlphaFoldDB" id="A0A290QF55"/>
<dbReference type="KEGG" id="vbh:CMV30_19020"/>
<evidence type="ECO:0000313" key="2">
    <source>
        <dbReference type="Proteomes" id="UP000217265"/>
    </source>
</evidence>
<gene>
    <name evidence="1" type="ORF">CMV30_19020</name>
</gene>
<organism evidence="1 2">
    <name type="scientific">Nibricoccus aquaticus</name>
    <dbReference type="NCBI Taxonomy" id="2576891"/>
    <lineage>
        <taxon>Bacteria</taxon>
        <taxon>Pseudomonadati</taxon>
        <taxon>Verrucomicrobiota</taxon>
        <taxon>Opitutia</taxon>
        <taxon>Opitutales</taxon>
        <taxon>Opitutaceae</taxon>
        <taxon>Nibricoccus</taxon>
    </lineage>
</organism>
<evidence type="ECO:0000313" key="1">
    <source>
        <dbReference type="EMBL" id="ATC65870.1"/>
    </source>
</evidence>
<dbReference type="Proteomes" id="UP000217265">
    <property type="component" value="Chromosome"/>
</dbReference>
<accession>A0A290QF55</accession>
<protein>
    <submittedName>
        <fullName evidence="1">Uncharacterized protein</fullName>
    </submittedName>
</protein>